<evidence type="ECO:0000259" key="2">
    <source>
        <dbReference type="PROSITE" id="PS51698"/>
    </source>
</evidence>
<dbReference type="CDD" id="cd16655">
    <property type="entry name" value="RING-Ubox_WDSUB1-like"/>
    <property type="match status" value="1"/>
</dbReference>
<dbReference type="InterPro" id="IPR052085">
    <property type="entry name" value="WD-SAM-U-box"/>
</dbReference>
<evidence type="ECO:0000256" key="1">
    <source>
        <dbReference type="SAM" id="Phobius"/>
    </source>
</evidence>
<dbReference type="Pfam" id="PF04564">
    <property type="entry name" value="U-box"/>
    <property type="match status" value="1"/>
</dbReference>
<proteinExistence type="predicted"/>
<evidence type="ECO:0000313" key="4">
    <source>
        <dbReference type="Proteomes" id="UP000708148"/>
    </source>
</evidence>
<feature type="transmembrane region" description="Helical" evidence="1">
    <location>
        <begin position="20"/>
        <end position="41"/>
    </location>
</feature>
<keyword evidence="1" id="KW-1133">Transmembrane helix</keyword>
<protein>
    <recommendedName>
        <fullName evidence="2">U-box domain-containing protein</fullName>
    </recommendedName>
</protein>
<dbReference type="PANTHER" id="PTHR46573:SF1">
    <property type="entry name" value="WD REPEAT, SAM AND U-BOX DOMAIN-CONTAINING PROTEIN 1"/>
    <property type="match status" value="1"/>
</dbReference>
<reference evidence="3" key="1">
    <citation type="submission" date="2020-12" db="EMBL/GenBank/DDBJ databases">
        <authorList>
            <person name="Iha C."/>
        </authorList>
    </citation>
    <scope>NUCLEOTIDE SEQUENCE</scope>
</reference>
<accession>A0A8S1IQ38</accession>
<keyword evidence="4" id="KW-1185">Reference proteome</keyword>
<organism evidence="3 4">
    <name type="scientific">Ostreobium quekettii</name>
    <dbReference type="NCBI Taxonomy" id="121088"/>
    <lineage>
        <taxon>Eukaryota</taxon>
        <taxon>Viridiplantae</taxon>
        <taxon>Chlorophyta</taxon>
        <taxon>core chlorophytes</taxon>
        <taxon>Ulvophyceae</taxon>
        <taxon>TCBD clade</taxon>
        <taxon>Bryopsidales</taxon>
        <taxon>Ostreobineae</taxon>
        <taxon>Ostreobiaceae</taxon>
        <taxon>Ostreobium</taxon>
    </lineage>
</organism>
<dbReference type="PROSITE" id="PS51698">
    <property type="entry name" value="U_BOX"/>
    <property type="match status" value="1"/>
</dbReference>
<evidence type="ECO:0000313" key="3">
    <source>
        <dbReference type="EMBL" id="CAD7697089.1"/>
    </source>
</evidence>
<sequence length="330" mass="36908">MGPFEWHDEDGQFVDDGLVVTGIIIAGIFLLVLSFIVIHLLRRLGFCYGAQHSHSQSVSEEYRRYRQERLDTMYAHVSVASGQGSPHEWISPGQHTQYLRVNSQPIPSVGSRDHREQNASLAQGMESGGNPHSGRLTYIRFSPSGIRYTNQSILVPSSGVRRNYTNMVPILPRGARTQPMDVQRGRHRGRVHAAYSPWTDSFVGSPCALLGPSRDTTNGRLVGEGVPVSVEGCTKDHEGFEDSSSATAEAYLQQIVDLFTCPITHEIMVDPVMAADGYTYERKAIMQWLKAHRRSPMTNEPLVEFVLIANHGLKSMIQDWKSRCEDEGRK</sequence>
<dbReference type="SMART" id="SM00504">
    <property type="entry name" value="Ubox"/>
    <property type="match status" value="1"/>
</dbReference>
<dbReference type="AlphaFoldDB" id="A0A8S1IQ38"/>
<dbReference type="InterPro" id="IPR013083">
    <property type="entry name" value="Znf_RING/FYVE/PHD"/>
</dbReference>
<keyword evidence="1" id="KW-0812">Transmembrane</keyword>
<dbReference type="Gene3D" id="3.30.40.10">
    <property type="entry name" value="Zinc/RING finger domain, C3HC4 (zinc finger)"/>
    <property type="match status" value="1"/>
</dbReference>
<dbReference type="EMBL" id="CAJHUC010000601">
    <property type="protein sequence ID" value="CAD7697089.1"/>
    <property type="molecule type" value="Genomic_DNA"/>
</dbReference>
<dbReference type="PANTHER" id="PTHR46573">
    <property type="entry name" value="WD REPEAT, SAM AND U-BOX DOMAIN-CONTAINING PROTEIN 1"/>
    <property type="match status" value="1"/>
</dbReference>
<dbReference type="Proteomes" id="UP000708148">
    <property type="component" value="Unassembled WGS sequence"/>
</dbReference>
<comment type="caution">
    <text evidence="3">The sequence shown here is derived from an EMBL/GenBank/DDBJ whole genome shotgun (WGS) entry which is preliminary data.</text>
</comment>
<dbReference type="InterPro" id="IPR003613">
    <property type="entry name" value="Ubox_domain"/>
</dbReference>
<dbReference type="GO" id="GO:0016567">
    <property type="term" value="P:protein ubiquitination"/>
    <property type="evidence" value="ECO:0007669"/>
    <property type="project" value="InterPro"/>
</dbReference>
<gene>
    <name evidence="3" type="ORF">OSTQU699_LOCUS2450</name>
</gene>
<name>A0A8S1IQ38_9CHLO</name>
<dbReference type="SUPFAM" id="SSF57850">
    <property type="entry name" value="RING/U-box"/>
    <property type="match status" value="1"/>
</dbReference>
<dbReference type="OrthoDB" id="10064100at2759"/>
<keyword evidence="1" id="KW-0472">Membrane</keyword>
<dbReference type="GO" id="GO:0004842">
    <property type="term" value="F:ubiquitin-protein transferase activity"/>
    <property type="evidence" value="ECO:0007669"/>
    <property type="project" value="InterPro"/>
</dbReference>
<feature type="domain" description="U-box" evidence="2">
    <location>
        <begin position="254"/>
        <end position="327"/>
    </location>
</feature>